<protein>
    <submittedName>
        <fullName evidence="1">Uncharacterized protein</fullName>
    </submittedName>
</protein>
<comment type="caution">
    <text evidence="1">The sequence shown here is derived from an EMBL/GenBank/DDBJ whole genome shotgun (WGS) entry which is preliminary data.</text>
</comment>
<sequence>MNNNSKVTSFIEKKIREMEENTKRSKGKERRFTVVLSEYDFKRLTFITGMLSEPKSALAREFIVGALDDAELALKLTGWEKADLDELYLMDEFLSEEEKIESRKQDYRLFMEKSIDSLDETD</sequence>
<keyword evidence="2" id="KW-1185">Reference proteome</keyword>
<reference evidence="1 2" key="1">
    <citation type="submission" date="2023-05" db="EMBL/GenBank/DDBJ databases">
        <title>Draft genome of Paenibacillus sp. CCS26.</title>
        <authorList>
            <person name="Akita H."/>
            <person name="Shinto Y."/>
            <person name="Kimura Z."/>
        </authorList>
    </citation>
    <scope>NUCLEOTIDE SEQUENCE [LARGE SCALE GENOMIC DNA]</scope>
    <source>
        <strain evidence="1 2">CCS26</strain>
    </source>
</reference>
<dbReference type="EMBL" id="BTCL01000021">
    <property type="protein sequence ID" value="GMK47596.1"/>
    <property type="molecule type" value="Genomic_DNA"/>
</dbReference>
<organism evidence="1 2">
    <name type="scientific">Paenibacillus glycanilyticus</name>
    <dbReference type="NCBI Taxonomy" id="126569"/>
    <lineage>
        <taxon>Bacteria</taxon>
        <taxon>Bacillati</taxon>
        <taxon>Bacillota</taxon>
        <taxon>Bacilli</taxon>
        <taxon>Bacillales</taxon>
        <taxon>Paenibacillaceae</taxon>
        <taxon>Paenibacillus</taxon>
    </lineage>
</organism>
<name>A0ABQ6NR90_9BACL</name>
<gene>
    <name evidence="1" type="ORF">PghCCS26_47260</name>
</gene>
<dbReference type="RefSeq" id="WP_317981520.1">
    <property type="nucleotide sequence ID" value="NZ_BTCL01000021.1"/>
</dbReference>
<accession>A0ABQ6NR90</accession>
<evidence type="ECO:0000313" key="1">
    <source>
        <dbReference type="EMBL" id="GMK47596.1"/>
    </source>
</evidence>
<evidence type="ECO:0000313" key="2">
    <source>
        <dbReference type="Proteomes" id="UP001285921"/>
    </source>
</evidence>
<dbReference type="Proteomes" id="UP001285921">
    <property type="component" value="Unassembled WGS sequence"/>
</dbReference>
<proteinExistence type="predicted"/>